<evidence type="ECO:0000313" key="1">
    <source>
        <dbReference type="EMBL" id="MCI26307.1"/>
    </source>
</evidence>
<proteinExistence type="predicted"/>
<keyword evidence="2" id="KW-1185">Reference proteome</keyword>
<dbReference type="Proteomes" id="UP000265520">
    <property type="component" value="Unassembled WGS sequence"/>
</dbReference>
<feature type="non-terminal residue" evidence="1">
    <location>
        <position position="1"/>
    </location>
</feature>
<sequence length="84" mass="9298">GQVRGRTEIAPDQREKFLQKLQQVQQQGPSTLLNMPSLVGGNHKPFSSQQQNPLLQQICCGLALACIFELSGRNVQSHFLLILA</sequence>
<name>A0A392QQN7_9FABA</name>
<dbReference type="AlphaFoldDB" id="A0A392QQN7"/>
<accession>A0A392QQN7</accession>
<dbReference type="EMBL" id="LXQA010152512">
    <property type="protein sequence ID" value="MCI26307.1"/>
    <property type="molecule type" value="Genomic_DNA"/>
</dbReference>
<organism evidence="1 2">
    <name type="scientific">Trifolium medium</name>
    <dbReference type="NCBI Taxonomy" id="97028"/>
    <lineage>
        <taxon>Eukaryota</taxon>
        <taxon>Viridiplantae</taxon>
        <taxon>Streptophyta</taxon>
        <taxon>Embryophyta</taxon>
        <taxon>Tracheophyta</taxon>
        <taxon>Spermatophyta</taxon>
        <taxon>Magnoliopsida</taxon>
        <taxon>eudicotyledons</taxon>
        <taxon>Gunneridae</taxon>
        <taxon>Pentapetalae</taxon>
        <taxon>rosids</taxon>
        <taxon>fabids</taxon>
        <taxon>Fabales</taxon>
        <taxon>Fabaceae</taxon>
        <taxon>Papilionoideae</taxon>
        <taxon>50 kb inversion clade</taxon>
        <taxon>NPAAA clade</taxon>
        <taxon>Hologalegina</taxon>
        <taxon>IRL clade</taxon>
        <taxon>Trifolieae</taxon>
        <taxon>Trifolium</taxon>
    </lineage>
</organism>
<reference evidence="1 2" key="1">
    <citation type="journal article" date="2018" name="Front. Plant Sci.">
        <title>Red Clover (Trifolium pratense) and Zigzag Clover (T. medium) - A Picture of Genomic Similarities and Differences.</title>
        <authorList>
            <person name="Dluhosova J."/>
            <person name="Istvanek J."/>
            <person name="Nedelnik J."/>
            <person name="Repkova J."/>
        </authorList>
    </citation>
    <scope>NUCLEOTIDE SEQUENCE [LARGE SCALE GENOMIC DNA]</scope>
    <source>
        <strain evidence="2">cv. 10/8</strain>
        <tissue evidence="1">Leaf</tissue>
    </source>
</reference>
<comment type="caution">
    <text evidence="1">The sequence shown here is derived from an EMBL/GenBank/DDBJ whole genome shotgun (WGS) entry which is preliminary data.</text>
</comment>
<evidence type="ECO:0000313" key="2">
    <source>
        <dbReference type="Proteomes" id="UP000265520"/>
    </source>
</evidence>
<protein>
    <submittedName>
        <fullName evidence="1">CCR4-NOT transcription complex subunit 3-like</fullName>
    </submittedName>
</protein>